<reference evidence="3 4" key="1">
    <citation type="submission" date="2019-03" db="EMBL/GenBank/DDBJ databases">
        <title>Genomic Encyclopedia of Type Strains, Phase IV (KMG-IV): sequencing the most valuable type-strain genomes for metagenomic binning, comparative biology and taxonomic classification.</title>
        <authorList>
            <person name="Goeker M."/>
        </authorList>
    </citation>
    <scope>NUCLEOTIDE SEQUENCE [LARGE SCALE GENOMIC DNA]</scope>
    <source>
        <strain evidence="3 4">DSM 11901</strain>
    </source>
</reference>
<dbReference type="Gene3D" id="3.40.50.2000">
    <property type="entry name" value="Glycogen Phosphorylase B"/>
    <property type="match status" value="2"/>
</dbReference>
<dbReference type="InterPro" id="IPR001296">
    <property type="entry name" value="Glyco_trans_1"/>
</dbReference>
<dbReference type="Proteomes" id="UP000294593">
    <property type="component" value="Unassembled WGS sequence"/>
</dbReference>
<keyword evidence="3" id="KW-0808">Transferase</keyword>
<evidence type="ECO:0000259" key="2">
    <source>
        <dbReference type="Pfam" id="PF13477"/>
    </source>
</evidence>
<gene>
    <name evidence="3" type="ORF">EV672_11531</name>
</gene>
<feature type="domain" description="Glycosyltransferase subfamily 4-like N-terminal" evidence="2">
    <location>
        <begin position="11"/>
        <end position="146"/>
    </location>
</feature>
<protein>
    <submittedName>
        <fullName evidence="3">Glycosyltransferase involved in cell wall biosynthesis</fullName>
    </submittedName>
</protein>
<dbReference type="InterPro" id="IPR028098">
    <property type="entry name" value="Glyco_trans_4-like_N"/>
</dbReference>
<keyword evidence="4" id="KW-1185">Reference proteome</keyword>
<dbReference type="Pfam" id="PF00534">
    <property type="entry name" value="Glycos_transf_1"/>
    <property type="match status" value="1"/>
</dbReference>
<dbReference type="GO" id="GO:0016757">
    <property type="term" value="F:glycosyltransferase activity"/>
    <property type="evidence" value="ECO:0007669"/>
    <property type="project" value="InterPro"/>
</dbReference>
<evidence type="ECO:0000313" key="4">
    <source>
        <dbReference type="Proteomes" id="UP000294593"/>
    </source>
</evidence>
<name>A0A4R6R116_9BURK</name>
<proteinExistence type="predicted"/>
<comment type="caution">
    <text evidence="3">The sequence shown here is derived from an EMBL/GenBank/DDBJ whole genome shotgun (WGS) entry which is preliminary data.</text>
</comment>
<dbReference type="PANTHER" id="PTHR12526">
    <property type="entry name" value="GLYCOSYLTRANSFERASE"/>
    <property type="match status" value="1"/>
</dbReference>
<accession>A0A4R6R116</accession>
<dbReference type="OrthoDB" id="832722at2"/>
<evidence type="ECO:0000313" key="3">
    <source>
        <dbReference type="EMBL" id="TDP79360.1"/>
    </source>
</evidence>
<dbReference type="EMBL" id="SNXW01000015">
    <property type="protein sequence ID" value="TDP79360.1"/>
    <property type="molecule type" value="Genomic_DNA"/>
</dbReference>
<evidence type="ECO:0000259" key="1">
    <source>
        <dbReference type="Pfam" id="PF00534"/>
    </source>
</evidence>
<dbReference type="PANTHER" id="PTHR12526:SF636">
    <property type="entry name" value="BLL3647 PROTEIN"/>
    <property type="match status" value="1"/>
</dbReference>
<dbReference type="RefSeq" id="WP_133611261.1">
    <property type="nucleotide sequence ID" value="NZ_SNXW01000015.1"/>
</dbReference>
<dbReference type="AlphaFoldDB" id="A0A4R6R116"/>
<feature type="domain" description="Glycosyl transferase family 1" evidence="1">
    <location>
        <begin position="184"/>
        <end position="336"/>
    </location>
</feature>
<organism evidence="3 4">
    <name type="scientific">Aquabacterium commune</name>
    <dbReference type="NCBI Taxonomy" id="70586"/>
    <lineage>
        <taxon>Bacteria</taxon>
        <taxon>Pseudomonadati</taxon>
        <taxon>Pseudomonadota</taxon>
        <taxon>Betaproteobacteria</taxon>
        <taxon>Burkholderiales</taxon>
        <taxon>Aquabacterium</taxon>
    </lineage>
</organism>
<dbReference type="Pfam" id="PF13477">
    <property type="entry name" value="Glyco_trans_4_2"/>
    <property type="match status" value="1"/>
</dbReference>
<dbReference type="SUPFAM" id="SSF53756">
    <property type="entry name" value="UDP-Glycosyltransferase/glycogen phosphorylase"/>
    <property type="match status" value="1"/>
</dbReference>
<sequence length="379" mass="41740">MSATPPDVGTRILFFADASSVHTRRWVAAVAERGAEAIVITRQPAEVPGATEVIAIAPGSDKLTWFKALPEVRRVAREVAQRFQPTLVHGHYVTSYGLWAAMCGLKLPTVLTAWGSDILVTPRDSRLMRLVVAWSLRHADLITADSLDMIDEIARYHPAAPCHQILWGADTDVFTPADAASEPGHFDIVSLRSWEPNYNIDTIVEAFAQFAAQRPQARARLHLLGGGSLSDALHAQVAQLGLQDQVQFHGRVNDVQMVRAIQQSRVSVSVPTSDATSVSVLESMACGLPVLASDLPANRQWVDEQGGWVVPVRDAQALTQALLLAHDHPAQSAQMGLHNRERIERDASRRGQMDAMWRLYQRLLHPTVPRQQRKRAVTG</sequence>